<dbReference type="Pfam" id="PF01453">
    <property type="entry name" value="B_lectin"/>
    <property type="match status" value="1"/>
</dbReference>
<dbReference type="PANTHER" id="PTHR47976">
    <property type="entry name" value="G-TYPE LECTIN S-RECEPTOR-LIKE SERINE/THREONINE-PROTEIN KINASE SD2-5"/>
    <property type="match status" value="1"/>
</dbReference>
<evidence type="ECO:0000313" key="3">
    <source>
        <dbReference type="EMBL" id="KAK1314813.1"/>
    </source>
</evidence>
<dbReference type="InterPro" id="IPR036426">
    <property type="entry name" value="Bulb-type_lectin_dom_sf"/>
</dbReference>
<dbReference type="InterPro" id="IPR051343">
    <property type="entry name" value="G-type_lectin_kinases/EP1-like"/>
</dbReference>
<dbReference type="SMART" id="SM00108">
    <property type="entry name" value="B_lectin"/>
    <property type="match status" value="1"/>
</dbReference>
<dbReference type="PROSITE" id="PS50927">
    <property type="entry name" value="BULB_LECTIN"/>
    <property type="match status" value="1"/>
</dbReference>
<accession>A0AAV9ERJ0</accession>
<dbReference type="GO" id="GO:0051707">
    <property type="term" value="P:response to other organism"/>
    <property type="evidence" value="ECO:0007669"/>
    <property type="project" value="UniProtKB-ARBA"/>
</dbReference>
<evidence type="ECO:0000313" key="4">
    <source>
        <dbReference type="Proteomes" id="UP001180020"/>
    </source>
</evidence>
<evidence type="ECO:0000259" key="2">
    <source>
        <dbReference type="PROSITE" id="PS50927"/>
    </source>
</evidence>
<keyword evidence="3" id="KW-0808">Transferase</keyword>
<keyword evidence="1" id="KW-0732">Signal</keyword>
<keyword evidence="4" id="KW-1185">Reference proteome</keyword>
<dbReference type="SUPFAM" id="SSF51110">
    <property type="entry name" value="alpha-D-mannose-specific plant lectins"/>
    <property type="match status" value="2"/>
</dbReference>
<feature type="domain" description="Bulb-type lectin" evidence="2">
    <location>
        <begin position="1"/>
        <end position="106"/>
    </location>
</feature>
<sequence>MDFSLRRLRLRIPSPPKDTTLFILAIYINNIPEKTIVWSANGDNPAQTGSKVTLTSEGRLNLTNPTGQEIWTSHEGGGAVTHATMLDNGNFVLATANSSNNAWESFDQPTDTILPSQELSLGSFLQSRLTETSYSPGRFTLHAQSDGNLVMYYVALPTGVSYGAYWASNTVGSGVRLVFDVSGSVYFALKNNTVFNVTDSGVSAKDYYQRMTLDPDGVFRKYIYPKTNISGRDNAWSLMGSAASDICTSFISDFGSGVCGFNSYCRPDSIRNTCECPKGYSFFDEELKYKGCKLDFVAQSCDTDESQMYRFEEMLDTRWPDSDYEKYNPVDEDKCRSLCLEDCLCAVAIFEGLTCWKKKLPLTNGRVKIGSGKSQMGYVRINKNRSSSYQFF</sequence>
<comment type="caution">
    <text evidence="3">The sequence shown here is derived from an EMBL/GenBank/DDBJ whole genome shotgun (WGS) entry which is preliminary data.</text>
</comment>
<dbReference type="EMBL" id="JAUJYO010000006">
    <property type="protein sequence ID" value="KAK1314813.1"/>
    <property type="molecule type" value="Genomic_DNA"/>
</dbReference>
<dbReference type="CDD" id="cd01098">
    <property type="entry name" value="PAN_AP_plant"/>
    <property type="match status" value="1"/>
</dbReference>
<organism evidence="3 4">
    <name type="scientific">Acorus calamus</name>
    <name type="common">Sweet flag</name>
    <dbReference type="NCBI Taxonomy" id="4465"/>
    <lineage>
        <taxon>Eukaryota</taxon>
        <taxon>Viridiplantae</taxon>
        <taxon>Streptophyta</taxon>
        <taxon>Embryophyta</taxon>
        <taxon>Tracheophyta</taxon>
        <taxon>Spermatophyta</taxon>
        <taxon>Magnoliopsida</taxon>
        <taxon>Liliopsida</taxon>
        <taxon>Acoraceae</taxon>
        <taxon>Acorus</taxon>
    </lineage>
</organism>
<protein>
    <submittedName>
        <fullName evidence="3">G-type lectin S-receptor-like serine/threonine-protein kinase RLK1</fullName>
    </submittedName>
</protein>
<dbReference type="Gene3D" id="2.90.10.10">
    <property type="entry name" value="Bulb-type lectin domain"/>
    <property type="match status" value="1"/>
</dbReference>
<dbReference type="PANTHER" id="PTHR47976:SF108">
    <property type="entry name" value="G-TYPE LECTIN S-RECEPTOR-LIKE SERINE_THREONINE-PROTEIN KINASE LECRK1"/>
    <property type="match status" value="1"/>
</dbReference>
<dbReference type="InterPro" id="IPR001480">
    <property type="entry name" value="Bulb-type_lectin_dom"/>
</dbReference>
<dbReference type="Gene3D" id="2.90.10.30">
    <property type="match status" value="1"/>
</dbReference>
<keyword evidence="3" id="KW-0418">Kinase</keyword>
<dbReference type="Proteomes" id="UP001180020">
    <property type="component" value="Unassembled WGS sequence"/>
</dbReference>
<name>A0AAV9ERJ0_ACOCL</name>
<proteinExistence type="predicted"/>
<dbReference type="GO" id="GO:0016301">
    <property type="term" value="F:kinase activity"/>
    <property type="evidence" value="ECO:0007669"/>
    <property type="project" value="UniProtKB-KW"/>
</dbReference>
<gene>
    <name evidence="3" type="primary">RLK1</name>
    <name evidence="3" type="ORF">QJS10_CPA06g01726</name>
</gene>
<evidence type="ECO:0000256" key="1">
    <source>
        <dbReference type="ARBA" id="ARBA00022729"/>
    </source>
</evidence>
<reference evidence="3" key="1">
    <citation type="journal article" date="2023" name="Nat. Commun.">
        <title>Diploid and tetraploid genomes of Acorus and the evolution of monocots.</title>
        <authorList>
            <person name="Ma L."/>
            <person name="Liu K.W."/>
            <person name="Li Z."/>
            <person name="Hsiao Y.Y."/>
            <person name="Qi Y."/>
            <person name="Fu T."/>
            <person name="Tang G.D."/>
            <person name="Zhang D."/>
            <person name="Sun W.H."/>
            <person name="Liu D.K."/>
            <person name="Li Y."/>
            <person name="Chen G.Z."/>
            <person name="Liu X.D."/>
            <person name="Liao X.Y."/>
            <person name="Jiang Y.T."/>
            <person name="Yu X."/>
            <person name="Hao Y."/>
            <person name="Huang J."/>
            <person name="Zhao X.W."/>
            <person name="Ke S."/>
            <person name="Chen Y.Y."/>
            <person name="Wu W.L."/>
            <person name="Hsu J.L."/>
            <person name="Lin Y.F."/>
            <person name="Huang M.D."/>
            <person name="Li C.Y."/>
            <person name="Huang L."/>
            <person name="Wang Z.W."/>
            <person name="Zhao X."/>
            <person name="Zhong W.Y."/>
            <person name="Peng D.H."/>
            <person name="Ahmad S."/>
            <person name="Lan S."/>
            <person name="Zhang J.S."/>
            <person name="Tsai W.C."/>
            <person name="Van de Peer Y."/>
            <person name="Liu Z.J."/>
        </authorList>
    </citation>
    <scope>NUCLEOTIDE SEQUENCE</scope>
    <source>
        <strain evidence="3">CP</strain>
    </source>
</reference>
<reference evidence="3" key="2">
    <citation type="submission" date="2023-06" db="EMBL/GenBank/DDBJ databases">
        <authorList>
            <person name="Ma L."/>
            <person name="Liu K.-W."/>
            <person name="Li Z."/>
            <person name="Hsiao Y.-Y."/>
            <person name="Qi Y."/>
            <person name="Fu T."/>
            <person name="Tang G."/>
            <person name="Zhang D."/>
            <person name="Sun W.-H."/>
            <person name="Liu D.-K."/>
            <person name="Li Y."/>
            <person name="Chen G.-Z."/>
            <person name="Liu X.-D."/>
            <person name="Liao X.-Y."/>
            <person name="Jiang Y.-T."/>
            <person name="Yu X."/>
            <person name="Hao Y."/>
            <person name="Huang J."/>
            <person name="Zhao X.-W."/>
            <person name="Ke S."/>
            <person name="Chen Y.-Y."/>
            <person name="Wu W.-L."/>
            <person name="Hsu J.-L."/>
            <person name="Lin Y.-F."/>
            <person name="Huang M.-D."/>
            <person name="Li C.-Y."/>
            <person name="Huang L."/>
            <person name="Wang Z.-W."/>
            <person name="Zhao X."/>
            <person name="Zhong W.-Y."/>
            <person name="Peng D.-H."/>
            <person name="Ahmad S."/>
            <person name="Lan S."/>
            <person name="Zhang J.-S."/>
            <person name="Tsai W.-C."/>
            <person name="Van De Peer Y."/>
            <person name="Liu Z.-J."/>
        </authorList>
    </citation>
    <scope>NUCLEOTIDE SEQUENCE</scope>
    <source>
        <strain evidence="3">CP</strain>
        <tissue evidence="3">Leaves</tissue>
    </source>
</reference>
<dbReference type="FunFam" id="2.90.10.30:FF:000001">
    <property type="entry name" value="Serine/threonine-protein kinase"/>
    <property type="match status" value="1"/>
</dbReference>
<dbReference type="AlphaFoldDB" id="A0AAV9ERJ0"/>